<feature type="transmembrane region" description="Helical" evidence="4">
    <location>
        <begin position="290"/>
        <end position="312"/>
    </location>
</feature>
<dbReference type="EC" id="2.4.-.-" evidence="6"/>
<dbReference type="RefSeq" id="WP_234860098.1">
    <property type="nucleotide sequence ID" value="NZ_JAKEVZ010000001.1"/>
</dbReference>
<evidence type="ECO:0000313" key="7">
    <source>
        <dbReference type="Proteomes" id="UP001201449"/>
    </source>
</evidence>
<dbReference type="InterPro" id="IPR001173">
    <property type="entry name" value="Glyco_trans_2-like"/>
</dbReference>
<comment type="similarity">
    <text evidence="1">Belongs to the glycosyltransferase 2 family.</text>
</comment>
<evidence type="ECO:0000259" key="5">
    <source>
        <dbReference type="Pfam" id="PF00535"/>
    </source>
</evidence>
<accession>A0ABS9BQY6</accession>
<keyword evidence="4" id="KW-1133">Transmembrane helix</keyword>
<feature type="domain" description="Glycosyltransferase 2-like" evidence="5">
    <location>
        <begin position="55"/>
        <end position="225"/>
    </location>
</feature>
<evidence type="ECO:0000256" key="1">
    <source>
        <dbReference type="ARBA" id="ARBA00006739"/>
    </source>
</evidence>
<dbReference type="GO" id="GO:0016757">
    <property type="term" value="F:glycosyltransferase activity"/>
    <property type="evidence" value="ECO:0007669"/>
    <property type="project" value="UniProtKB-KW"/>
</dbReference>
<keyword evidence="4" id="KW-0472">Membrane</keyword>
<reference evidence="6 7" key="1">
    <citation type="submission" date="2022-01" db="EMBL/GenBank/DDBJ databases">
        <title>Mariniradius saccharolyticus sp. nov., isolated from sediment of a river.</title>
        <authorList>
            <person name="Liu H."/>
        </authorList>
    </citation>
    <scope>NUCLEOTIDE SEQUENCE [LARGE SCALE GENOMIC DNA]</scope>
    <source>
        <strain evidence="6 7">RY-2</strain>
    </source>
</reference>
<dbReference type="SUPFAM" id="SSF53448">
    <property type="entry name" value="Nucleotide-diphospho-sugar transferases"/>
    <property type="match status" value="1"/>
</dbReference>
<keyword evidence="3 6" id="KW-0808">Transferase</keyword>
<dbReference type="EMBL" id="JAKEVZ010000001">
    <property type="protein sequence ID" value="MCF1749971.1"/>
    <property type="molecule type" value="Genomic_DNA"/>
</dbReference>
<feature type="transmembrane region" description="Helical" evidence="4">
    <location>
        <begin position="318"/>
        <end position="336"/>
    </location>
</feature>
<evidence type="ECO:0000256" key="4">
    <source>
        <dbReference type="SAM" id="Phobius"/>
    </source>
</evidence>
<name>A0ABS9BQY6_9BACT</name>
<evidence type="ECO:0000256" key="2">
    <source>
        <dbReference type="ARBA" id="ARBA00022676"/>
    </source>
</evidence>
<organism evidence="6 7">
    <name type="scientific">Mariniradius sediminis</name>
    <dbReference type="NCBI Taxonomy" id="2909237"/>
    <lineage>
        <taxon>Bacteria</taxon>
        <taxon>Pseudomonadati</taxon>
        <taxon>Bacteroidota</taxon>
        <taxon>Cytophagia</taxon>
        <taxon>Cytophagales</taxon>
        <taxon>Cyclobacteriaceae</taxon>
        <taxon>Mariniradius</taxon>
    </lineage>
</organism>
<keyword evidence="2 6" id="KW-0328">Glycosyltransferase</keyword>
<sequence length="380" mass="43545">MAVRQGFQDRRPVMEFAAILIVIGLVFQDFLLSSFLVFNFYGFRGEIPKEWPHVTILIPSRNEEKNLPRCLYSVNKLDYPLDKLEIILGDDRSGDRTWEILEDWQRQKDHVHIMKISEGNPEEMNGKANALAQMVGKSQGSLLLFTDADCVLPPTWVKSMVRAQLESQAGVVTGITSVAPKSLFARMQGMDWWLTLGMVKVISDWGNAVTSMGNNMLITKKAYEAVGGFAGIPFSLTEDFEIGKAIKEKGFRSIHLVSNENLAQTEAIQGYGELLRQRKRWMYGAMQLPMFWKLLLALQVAFFPAILFLVFLHPFEGLAVWLFKVATQGFFIYLFASKTGEKLKKRDFVFFELYYLATAWSTIVYYFWPSKTDWKGRKYG</sequence>
<protein>
    <submittedName>
        <fullName evidence="6">Glycosyltransferase</fullName>
        <ecNumber evidence="6">2.4.-.-</ecNumber>
    </submittedName>
</protein>
<dbReference type="PANTHER" id="PTHR43630:SF1">
    <property type="entry name" value="POLY-BETA-1,6-N-ACETYL-D-GLUCOSAMINE SYNTHASE"/>
    <property type="match status" value="1"/>
</dbReference>
<keyword evidence="7" id="KW-1185">Reference proteome</keyword>
<comment type="caution">
    <text evidence="6">The sequence shown here is derived from an EMBL/GenBank/DDBJ whole genome shotgun (WGS) entry which is preliminary data.</text>
</comment>
<proteinExistence type="inferred from homology"/>
<evidence type="ECO:0000313" key="6">
    <source>
        <dbReference type="EMBL" id="MCF1749971.1"/>
    </source>
</evidence>
<dbReference type="Proteomes" id="UP001201449">
    <property type="component" value="Unassembled WGS sequence"/>
</dbReference>
<keyword evidence="4" id="KW-0812">Transmembrane</keyword>
<feature type="transmembrane region" description="Helical" evidence="4">
    <location>
        <begin position="16"/>
        <end position="41"/>
    </location>
</feature>
<evidence type="ECO:0000256" key="3">
    <source>
        <dbReference type="ARBA" id="ARBA00022679"/>
    </source>
</evidence>
<dbReference type="Pfam" id="PF00535">
    <property type="entry name" value="Glycos_transf_2"/>
    <property type="match status" value="1"/>
</dbReference>
<gene>
    <name evidence="6" type="ORF">L0U89_02715</name>
</gene>
<dbReference type="PANTHER" id="PTHR43630">
    <property type="entry name" value="POLY-BETA-1,6-N-ACETYL-D-GLUCOSAMINE SYNTHASE"/>
    <property type="match status" value="1"/>
</dbReference>
<feature type="transmembrane region" description="Helical" evidence="4">
    <location>
        <begin position="348"/>
        <end position="368"/>
    </location>
</feature>
<dbReference type="Gene3D" id="3.90.550.10">
    <property type="entry name" value="Spore Coat Polysaccharide Biosynthesis Protein SpsA, Chain A"/>
    <property type="match status" value="1"/>
</dbReference>
<dbReference type="InterPro" id="IPR029044">
    <property type="entry name" value="Nucleotide-diphossugar_trans"/>
</dbReference>